<evidence type="ECO:0000313" key="4">
    <source>
        <dbReference type="EMBL" id="GCC32535.1"/>
    </source>
</evidence>
<dbReference type="InterPro" id="IPR011333">
    <property type="entry name" value="SKP1/BTB/POZ_sf"/>
</dbReference>
<gene>
    <name evidence="4" type="ORF">chiPu_0010997</name>
</gene>
<dbReference type="FunFam" id="1.25.40.420:FF:000001">
    <property type="entry name" value="Kelch-like family member 12"/>
    <property type="match status" value="1"/>
</dbReference>
<dbReference type="SMART" id="SM00225">
    <property type="entry name" value="BTB"/>
    <property type="match status" value="1"/>
</dbReference>
<dbReference type="SMART" id="SM00612">
    <property type="entry name" value="Kelch"/>
    <property type="match status" value="6"/>
</dbReference>
<dbReference type="CDD" id="cd18265">
    <property type="entry name" value="BTB_POZ_KLHL35"/>
    <property type="match status" value="1"/>
</dbReference>
<name>A0A401SQ52_CHIPU</name>
<dbReference type="AlphaFoldDB" id="A0A401SQ52"/>
<proteinExistence type="predicted"/>
<dbReference type="InterPro" id="IPR017096">
    <property type="entry name" value="BTB-kelch_protein"/>
</dbReference>
<dbReference type="InterPro" id="IPR000210">
    <property type="entry name" value="BTB/POZ_dom"/>
</dbReference>
<dbReference type="Pfam" id="PF07707">
    <property type="entry name" value="BACK"/>
    <property type="match status" value="1"/>
</dbReference>
<dbReference type="InterPro" id="IPR015915">
    <property type="entry name" value="Kelch-typ_b-propeller"/>
</dbReference>
<evidence type="ECO:0000256" key="1">
    <source>
        <dbReference type="ARBA" id="ARBA00022441"/>
    </source>
</evidence>
<keyword evidence="5" id="KW-1185">Reference proteome</keyword>
<dbReference type="Proteomes" id="UP000287033">
    <property type="component" value="Unassembled WGS sequence"/>
</dbReference>
<comment type="caution">
    <text evidence="4">The sequence shown here is derived from an EMBL/GenBank/DDBJ whole genome shotgun (WGS) entry which is preliminary data.</text>
</comment>
<dbReference type="InterPro" id="IPR030601">
    <property type="entry name" value="KLHL35_BTB_POZ_dom"/>
</dbReference>
<protein>
    <recommendedName>
        <fullName evidence="3">BTB domain-containing protein</fullName>
    </recommendedName>
</protein>
<dbReference type="STRING" id="137246.A0A401SQ52"/>
<dbReference type="Gene3D" id="1.25.40.420">
    <property type="match status" value="1"/>
</dbReference>
<dbReference type="Pfam" id="PF00651">
    <property type="entry name" value="BTB"/>
    <property type="match status" value="1"/>
</dbReference>
<dbReference type="Pfam" id="PF24681">
    <property type="entry name" value="Kelch_KLHDC2_KLHL20_DRC7"/>
    <property type="match status" value="1"/>
</dbReference>
<dbReference type="OMA" id="WLYESEL"/>
<dbReference type="PANTHER" id="PTHR24412">
    <property type="entry name" value="KELCH PROTEIN"/>
    <property type="match status" value="1"/>
</dbReference>
<dbReference type="PIRSF" id="PIRSF037037">
    <property type="entry name" value="Kelch-like_protein_gigaxonin"/>
    <property type="match status" value="1"/>
</dbReference>
<dbReference type="OrthoDB" id="19132at2759"/>
<evidence type="ECO:0000313" key="5">
    <source>
        <dbReference type="Proteomes" id="UP000287033"/>
    </source>
</evidence>
<dbReference type="SMART" id="SM00875">
    <property type="entry name" value="BACK"/>
    <property type="match status" value="1"/>
</dbReference>
<feature type="domain" description="BTB" evidence="3">
    <location>
        <begin position="50"/>
        <end position="117"/>
    </location>
</feature>
<dbReference type="SUPFAM" id="SSF54695">
    <property type="entry name" value="POZ domain"/>
    <property type="match status" value="1"/>
</dbReference>
<evidence type="ECO:0000259" key="3">
    <source>
        <dbReference type="PROSITE" id="PS50097"/>
    </source>
</evidence>
<keyword evidence="1" id="KW-0880">Kelch repeat</keyword>
<keyword evidence="2" id="KW-0677">Repeat</keyword>
<dbReference type="Gene3D" id="3.30.710.10">
    <property type="entry name" value="Potassium Channel Kv1.1, Chain A"/>
    <property type="match status" value="1"/>
</dbReference>
<dbReference type="SUPFAM" id="SSF117281">
    <property type="entry name" value="Kelch motif"/>
    <property type="match status" value="1"/>
</dbReference>
<evidence type="ECO:0000256" key="2">
    <source>
        <dbReference type="ARBA" id="ARBA00022737"/>
    </source>
</evidence>
<reference evidence="4 5" key="1">
    <citation type="journal article" date="2018" name="Nat. Ecol. Evol.">
        <title>Shark genomes provide insights into elasmobranch evolution and the origin of vertebrates.</title>
        <authorList>
            <person name="Hara Y"/>
            <person name="Yamaguchi K"/>
            <person name="Onimaru K"/>
            <person name="Kadota M"/>
            <person name="Koyanagi M"/>
            <person name="Keeley SD"/>
            <person name="Tatsumi K"/>
            <person name="Tanaka K"/>
            <person name="Motone F"/>
            <person name="Kageyama Y"/>
            <person name="Nozu R"/>
            <person name="Adachi N"/>
            <person name="Nishimura O"/>
            <person name="Nakagawa R"/>
            <person name="Tanegashima C"/>
            <person name="Kiyatake I"/>
            <person name="Matsumoto R"/>
            <person name="Murakumo K"/>
            <person name="Nishida K"/>
            <person name="Terakita A"/>
            <person name="Kuratani S"/>
            <person name="Sato K"/>
            <person name="Hyodo S Kuraku.S."/>
        </authorList>
    </citation>
    <scope>NUCLEOTIDE SEQUENCE [LARGE SCALE GENOMIC DNA]</scope>
</reference>
<dbReference type="PROSITE" id="PS50097">
    <property type="entry name" value="BTB"/>
    <property type="match status" value="1"/>
</dbReference>
<dbReference type="Gene3D" id="2.120.10.80">
    <property type="entry name" value="Kelch-type beta propeller"/>
    <property type="match status" value="1"/>
</dbReference>
<organism evidence="4 5">
    <name type="scientific">Chiloscyllium punctatum</name>
    <name type="common">Brownbanded bambooshark</name>
    <name type="synonym">Hemiscyllium punctatum</name>
    <dbReference type="NCBI Taxonomy" id="137246"/>
    <lineage>
        <taxon>Eukaryota</taxon>
        <taxon>Metazoa</taxon>
        <taxon>Chordata</taxon>
        <taxon>Craniata</taxon>
        <taxon>Vertebrata</taxon>
        <taxon>Chondrichthyes</taxon>
        <taxon>Elasmobranchii</taxon>
        <taxon>Galeomorphii</taxon>
        <taxon>Galeoidea</taxon>
        <taxon>Orectolobiformes</taxon>
        <taxon>Hemiscylliidae</taxon>
        <taxon>Chiloscyllium</taxon>
    </lineage>
</organism>
<dbReference type="InterPro" id="IPR006652">
    <property type="entry name" value="Kelch_1"/>
</dbReference>
<sequence length="587" mass="66357">MGFGSMGPEHQALETQMGSNSTTTDLNLQVCHAEDVLQNLNTFRKSRLFTDVVLRIDGQEFHCHRATLSASSTYFRTMFSTNFQESKQDTVDIKGISADTMDCVIDYMYGGRGSIREDNVLSLLEASDLFQVSVLRQGCVEFLEKQLDPCNCLGFLNFANLFAIQALSEKSKRFLLEHFPEVIQHEEFLQLPKEVLCDQLSSDLLAIPKEEMVFEAVMHWVRHELPTRRHALKELLEHVRIPLLDRIYFVEKVETDELILSSKECLPLLQEARRYHIFGNEIVSPRTRPRKFTNVAEVIVMLGGCDRKGHTMLPYTEQYNPGTGEWSPLAKIPDYSKSEYAVCTFKNDIFLSGGNLYSNDVWMYNSQLNLWVRVASLNKGRWRHRMVALQGKLYAVGGFNGFSRMSSVECYDPNSNSWSFTAPLLESVSSAAVVACLGKLYVIGGALTNQLNSNKVQCYDPVKDDWTFAASSPFAQRCINAVTVNDMIYIMGGLMENMYKYDPKDNYWTVMDNTPGPLENCGLTVCNGMVYILGGKDNMAEGTDRVFCIDPASGQLTLVSTMPRCASYHGCVTIHQRVRRLVHSLIT</sequence>
<accession>A0A401SQ52</accession>
<dbReference type="Pfam" id="PF01344">
    <property type="entry name" value="Kelch_1"/>
    <property type="match status" value="1"/>
</dbReference>
<dbReference type="EMBL" id="BEZZ01000442">
    <property type="protein sequence ID" value="GCC32535.1"/>
    <property type="molecule type" value="Genomic_DNA"/>
</dbReference>
<dbReference type="PANTHER" id="PTHR24412:SF187">
    <property type="entry name" value="KELCH-LIKE PROTEIN 35"/>
    <property type="match status" value="1"/>
</dbReference>
<dbReference type="InterPro" id="IPR011705">
    <property type="entry name" value="BACK"/>
</dbReference>